<dbReference type="Proteomes" id="UP001062846">
    <property type="component" value="Chromosome 5"/>
</dbReference>
<name>A0ACC0NMD4_RHOML</name>
<evidence type="ECO:0000313" key="1">
    <source>
        <dbReference type="EMBL" id="KAI8553658.1"/>
    </source>
</evidence>
<gene>
    <name evidence="1" type="ORF">RHMOL_Rhmol05G0033400</name>
</gene>
<accession>A0ACC0NMD4</accession>
<sequence>MSSAAAPVDEISSLSLTPATTTVEESEFSQRVLIRSIISRPDGGAGLAGQTVRVGGWVKTGRKQGNGTFAFLELNDGSCPANLQVIVDEAVGQLSQLVATGTCVHLEGELKVPPVEAKQRVELRVQKILDLGTVDPAKYPLPKTKLTLELLRDYVHLRPRTNTISAIARIRNALAYATHTFFQKHGFLYVHTPIITTSDCEGAGEMFQVTTLISDAEKLEKELIKNPPPSEADVEAAKLLVTEKGEAVAQLKSAKANKDTITAAVAELTKAKESLSKLEERFKLKPGISNKDGKMDYSQDFFARQAFLTVSGQLQVETFACALSSVYTFGPTFRAEHSHTSRHLAEFWMVEPEIAFADIQDDMNCAEAYVRFLCQWLLDNCLDDMEFMVKNYDKNAIDRLRMVSSTKFVRISYTEAVAILEEASKERQFENKVEWGIDLASEHERYLTEVKFKSPVIVYNYPKGIKAFYMKVNSDNKTVAAMDVLVPKVGELIGGSQREERYEVIKERILEMGLPLEPYEWYLDLRRFGTVKHSGFGLGFERMILFATGLENIRDVIPFPRYPGRADLKAANRGQRRLWRKGKDLRRSPPSSTAMQGGFLQCRMLEEVPNEEKIPVRWSWILLRVPVFLFSSLRLHLGATILLHPVHFAISRVSTQWKFPILHCSWIALLRLRRIVCR</sequence>
<dbReference type="EMBL" id="CM046392">
    <property type="protein sequence ID" value="KAI8553658.1"/>
    <property type="molecule type" value="Genomic_DNA"/>
</dbReference>
<organism evidence="1 2">
    <name type="scientific">Rhododendron molle</name>
    <name type="common">Chinese azalea</name>
    <name type="synonym">Azalea mollis</name>
    <dbReference type="NCBI Taxonomy" id="49168"/>
    <lineage>
        <taxon>Eukaryota</taxon>
        <taxon>Viridiplantae</taxon>
        <taxon>Streptophyta</taxon>
        <taxon>Embryophyta</taxon>
        <taxon>Tracheophyta</taxon>
        <taxon>Spermatophyta</taxon>
        <taxon>Magnoliopsida</taxon>
        <taxon>eudicotyledons</taxon>
        <taxon>Gunneridae</taxon>
        <taxon>Pentapetalae</taxon>
        <taxon>asterids</taxon>
        <taxon>Ericales</taxon>
        <taxon>Ericaceae</taxon>
        <taxon>Ericoideae</taxon>
        <taxon>Rhodoreae</taxon>
        <taxon>Rhododendron</taxon>
    </lineage>
</organism>
<reference evidence="1" key="1">
    <citation type="submission" date="2022-02" db="EMBL/GenBank/DDBJ databases">
        <title>Plant Genome Project.</title>
        <authorList>
            <person name="Zhang R.-G."/>
        </authorList>
    </citation>
    <scope>NUCLEOTIDE SEQUENCE</scope>
    <source>
        <strain evidence="1">AT1</strain>
    </source>
</reference>
<proteinExistence type="predicted"/>
<comment type="caution">
    <text evidence="1">The sequence shown here is derived from an EMBL/GenBank/DDBJ whole genome shotgun (WGS) entry which is preliminary data.</text>
</comment>
<keyword evidence="2" id="KW-1185">Reference proteome</keyword>
<protein>
    <submittedName>
        <fullName evidence="1">Uncharacterized protein</fullName>
    </submittedName>
</protein>
<evidence type="ECO:0000313" key="2">
    <source>
        <dbReference type="Proteomes" id="UP001062846"/>
    </source>
</evidence>